<protein>
    <submittedName>
        <fullName evidence="3">Inositol polyphosphate phosphatase</fullName>
    </submittedName>
</protein>
<dbReference type="PANTHER" id="PTHR11200:SF240">
    <property type="entry name" value="INOSITOL POLYPHOSPHATE 5-PHOSPHATASE C9G1.10C-RELATED"/>
    <property type="match status" value="1"/>
</dbReference>
<feature type="compositionally biased region" description="Acidic residues" evidence="1">
    <location>
        <begin position="209"/>
        <end position="218"/>
    </location>
</feature>
<feature type="compositionally biased region" description="Polar residues" evidence="1">
    <location>
        <begin position="241"/>
        <end position="265"/>
    </location>
</feature>
<feature type="compositionally biased region" description="Low complexity" evidence="1">
    <location>
        <begin position="29"/>
        <end position="42"/>
    </location>
</feature>
<feature type="compositionally biased region" description="Polar residues" evidence="1">
    <location>
        <begin position="66"/>
        <end position="80"/>
    </location>
</feature>
<feature type="region of interest" description="Disordered" evidence="1">
    <location>
        <begin position="395"/>
        <end position="443"/>
    </location>
</feature>
<dbReference type="GeneID" id="25033644"/>
<dbReference type="OMA" id="CVFVKHK"/>
<feature type="domain" description="Inositol polyphosphate-related phosphatase" evidence="2">
    <location>
        <begin position="795"/>
        <end position="1136"/>
    </location>
</feature>
<dbReference type="GO" id="GO:0004439">
    <property type="term" value="F:phosphatidylinositol-4,5-bisphosphate 5-phosphatase activity"/>
    <property type="evidence" value="ECO:0007669"/>
    <property type="project" value="TreeGrafter"/>
</dbReference>
<dbReference type="VEuPathDB" id="FungiDB:SOCG_04682"/>
<dbReference type="RefSeq" id="XP_013020728.1">
    <property type="nucleotide sequence ID" value="XM_013165274.1"/>
</dbReference>
<accession>S9R8V1</accession>
<dbReference type="Gene3D" id="3.60.10.10">
    <property type="entry name" value="Endonuclease/exonuclease/phosphatase"/>
    <property type="match status" value="1"/>
</dbReference>
<gene>
    <name evidence="3" type="ORF">SOCG_04682</name>
</gene>
<feature type="compositionally biased region" description="Basic and acidic residues" evidence="1">
    <location>
        <begin position="195"/>
        <end position="208"/>
    </location>
</feature>
<evidence type="ECO:0000256" key="1">
    <source>
        <dbReference type="SAM" id="MobiDB-lite"/>
    </source>
</evidence>
<name>S9R8V1_SCHOY</name>
<feature type="compositionally biased region" description="Polar residues" evidence="1">
    <location>
        <begin position="326"/>
        <end position="335"/>
    </location>
</feature>
<feature type="compositionally biased region" description="Basic and acidic residues" evidence="1">
    <location>
        <begin position="95"/>
        <end position="107"/>
    </location>
</feature>
<dbReference type="EMBL" id="KE503208">
    <property type="protein sequence ID" value="EPX70524.1"/>
    <property type="molecule type" value="Genomic_DNA"/>
</dbReference>
<evidence type="ECO:0000313" key="4">
    <source>
        <dbReference type="Proteomes" id="UP000016088"/>
    </source>
</evidence>
<sequence>MASRQDSSSDQKEPEFPQSVLSLRSKFESLSSNDVTNTSTNTPLRKHLNHQEQNTNNSENTRHKNQGIQIPSSIPSLDTRSTQEEKLSVSNSLPEFERNEGSNDKLKNKASFEALRKGFSEKQEKSSDTDAVVPSSPTASNSFISVSPLPQKPSRSFGSRDYNDLTTLPRPNYATKPKNISEKISSLARSNSELKPSHTEEKSSNEKNETEDDPESESGSELSSIISSEQEDEPVREKVSSQKFPEQQDNPFSNDSEALDSSSIPVSVPLRVQGQQTDVQPPVPSPRPPKSVAAEAVQQSRIAMAHHLPSRTPQRPPRPPARKSSHNVCTSTSNELSSGLPSRRISSVSSPVSNNSFSASEPILSAEKPKLPPRPSQMAPDISLNNLANETVSASPPPFLVSPQLGRSLSSGRRPTSSSALSDVHDTSMSSGSPSTSQSDTILKGSLPDVSCVRRNQPTFMNGANSINLDFEARVFVVSGECLVVAGNGAFRVYDSITGLCNWHVPLGDVKVTAMSFKPSGDKVADDGRFVWIGTRDGVLWEMDIINHHIVNKRSTPHTAISHILTRRNEVWTLDESGRLFVWKEDKIMGLSVQSDPKSVRIVPHASHAMVVDDSLLWVVVGKSIYVYDPDNSERPSVLPKPLTPPGLIGDISCGTAIPNFPDLVFYGHVDGKISIYSKTQYRFVELVTSSSFYRISSLVGVSNTIWAAYTTGMIYVFDASSSPWRLLKTWHAHKVSQSGANTVLGIDINSIWKAKRLQVVSLCSPVVKFWDGLMMGDWLSTEMRKFFPKYSSFDDIGALVCSWNAGASKPSDFKSQDAGSDFIKALLKENGYPDIVVFGFQELVDLENKKLTAKSLLSSSTKNNASNSDNISRQYRLWRERLESEMARSDPKSEYQVLVCENLVGLFSCVFVKSALKNKIRMLQTTTVKTGLGGLHGNKGAIVIRFLIDDTSFCIVNCHLAAGQTSKAARNNDLATILDSAALTPDSNEMDRLNSFEAGGDGSQILDHEVCILHGDLNYRINLLRPKVNDLLKKKDLKTLLESDQLTQERKRNAGFRLRTFSEPEIAFAPTYKYDVNSDRYDSSEKKRVPAWCDRICFRGDTDYVYAENYRRHEVRASDHRPVSALLHAKVKLINAQEQASTWDIIKNKWLGYADSVKREAKLHYLTVHTSLDREQAERVLIGSQWNVQDAIRSIS</sequence>
<dbReference type="Pfam" id="PF22669">
    <property type="entry name" value="Exo_endo_phos2"/>
    <property type="match status" value="1"/>
</dbReference>
<dbReference type="InterPro" id="IPR015943">
    <property type="entry name" value="WD40/YVTN_repeat-like_dom_sf"/>
</dbReference>
<dbReference type="OrthoDB" id="2248459at2759"/>
<dbReference type="Gene3D" id="2.130.10.10">
    <property type="entry name" value="YVTN repeat-like/Quinoprotein amine dehydrogenase"/>
    <property type="match status" value="1"/>
</dbReference>
<feature type="compositionally biased region" description="Low complexity" evidence="1">
    <location>
        <begin position="402"/>
        <end position="441"/>
    </location>
</feature>
<feature type="compositionally biased region" description="Basic and acidic residues" evidence="1">
    <location>
        <begin position="114"/>
        <end position="128"/>
    </location>
</feature>
<feature type="compositionally biased region" description="Polar residues" evidence="1">
    <location>
        <begin position="135"/>
        <end position="145"/>
    </location>
</feature>
<feature type="compositionally biased region" description="Polar residues" evidence="1">
    <location>
        <begin position="182"/>
        <end position="194"/>
    </location>
</feature>
<reference evidence="3 4" key="1">
    <citation type="journal article" date="2011" name="Science">
        <title>Comparative functional genomics of the fission yeasts.</title>
        <authorList>
            <person name="Rhind N."/>
            <person name="Chen Z."/>
            <person name="Yassour M."/>
            <person name="Thompson D.A."/>
            <person name="Haas B.J."/>
            <person name="Habib N."/>
            <person name="Wapinski I."/>
            <person name="Roy S."/>
            <person name="Lin M.F."/>
            <person name="Heiman D.I."/>
            <person name="Young S.K."/>
            <person name="Furuya K."/>
            <person name="Guo Y."/>
            <person name="Pidoux A."/>
            <person name="Chen H.M."/>
            <person name="Robbertse B."/>
            <person name="Goldberg J.M."/>
            <person name="Aoki K."/>
            <person name="Bayne E.H."/>
            <person name="Berlin A.M."/>
            <person name="Desjardins C.A."/>
            <person name="Dobbs E."/>
            <person name="Dukaj L."/>
            <person name="Fan L."/>
            <person name="FitzGerald M.G."/>
            <person name="French C."/>
            <person name="Gujja S."/>
            <person name="Hansen K."/>
            <person name="Keifenheim D."/>
            <person name="Levin J.Z."/>
            <person name="Mosher R.A."/>
            <person name="Mueller C.A."/>
            <person name="Pfiffner J."/>
            <person name="Priest M."/>
            <person name="Russ C."/>
            <person name="Smialowska A."/>
            <person name="Swoboda P."/>
            <person name="Sykes S.M."/>
            <person name="Vaughn M."/>
            <person name="Vengrova S."/>
            <person name="Yoder R."/>
            <person name="Zeng Q."/>
            <person name="Allshire R."/>
            <person name="Baulcombe D."/>
            <person name="Birren B.W."/>
            <person name="Brown W."/>
            <person name="Ekwall K."/>
            <person name="Kellis M."/>
            <person name="Leatherwood J."/>
            <person name="Levin H."/>
            <person name="Margalit H."/>
            <person name="Martienssen R."/>
            <person name="Nieduszynski C.A."/>
            <person name="Spatafora J.W."/>
            <person name="Friedman N."/>
            <person name="Dalgaard J.Z."/>
            <person name="Baumann P."/>
            <person name="Niki H."/>
            <person name="Regev A."/>
            <person name="Nusbaum C."/>
        </authorList>
    </citation>
    <scope>NUCLEOTIDE SEQUENCE [LARGE SCALE GENOMIC DNA]</scope>
    <source>
        <strain evidence="4">yFS286</strain>
    </source>
</reference>
<evidence type="ECO:0000313" key="3">
    <source>
        <dbReference type="EMBL" id="EPX70524.1"/>
    </source>
</evidence>
<feature type="compositionally biased region" description="Low complexity" evidence="1">
    <location>
        <begin position="336"/>
        <end position="360"/>
    </location>
</feature>
<dbReference type="InterPro" id="IPR011047">
    <property type="entry name" value="Quinoprotein_ADH-like_sf"/>
</dbReference>
<dbReference type="InterPro" id="IPR000300">
    <property type="entry name" value="IPPc"/>
</dbReference>
<feature type="compositionally biased region" description="Low complexity" evidence="1">
    <location>
        <begin position="219"/>
        <end position="228"/>
    </location>
</feature>
<dbReference type="eggNOG" id="KOG0565">
    <property type="taxonomic scope" value="Eukaryota"/>
</dbReference>
<keyword evidence="4" id="KW-1185">Reference proteome</keyword>
<dbReference type="SUPFAM" id="SSF50998">
    <property type="entry name" value="Quinoprotein alcohol dehydrogenase-like"/>
    <property type="match status" value="1"/>
</dbReference>
<dbReference type="InterPro" id="IPR046985">
    <property type="entry name" value="IP5"/>
</dbReference>
<dbReference type="AlphaFoldDB" id="S9R8V1"/>
<dbReference type="HOGENOM" id="CLU_002027_1_0_1"/>
<dbReference type="SUPFAM" id="SSF56219">
    <property type="entry name" value="DNase I-like"/>
    <property type="match status" value="1"/>
</dbReference>
<dbReference type="InterPro" id="IPR036691">
    <property type="entry name" value="Endo/exonu/phosph_ase_sf"/>
</dbReference>
<proteinExistence type="predicted"/>
<feature type="region of interest" description="Disordered" evidence="1">
    <location>
        <begin position="1"/>
        <end position="381"/>
    </location>
</feature>
<dbReference type="PANTHER" id="PTHR11200">
    <property type="entry name" value="INOSITOL 5-PHOSPHATASE"/>
    <property type="match status" value="1"/>
</dbReference>
<dbReference type="Proteomes" id="UP000016088">
    <property type="component" value="Unassembled WGS sequence"/>
</dbReference>
<organism evidence="3 4">
    <name type="scientific">Schizosaccharomyces octosporus (strain yFS286)</name>
    <name type="common">Fission yeast</name>
    <name type="synonym">Octosporomyces octosporus</name>
    <dbReference type="NCBI Taxonomy" id="483514"/>
    <lineage>
        <taxon>Eukaryota</taxon>
        <taxon>Fungi</taxon>
        <taxon>Dikarya</taxon>
        <taxon>Ascomycota</taxon>
        <taxon>Taphrinomycotina</taxon>
        <taxon>Schizosaccharomycetes</taxon>
        <taxon>Schizosaccharomycetales</taxon>
        <taxon>Schizosaccharomycetaceae</taxon>
        <taxon>Schizosaccharomyces</taxon>
    </lineage>
</organism>
<dbReference type="SMART" id="SM00128">
    <property type="entry name" value="IPPc"/>
    <property type="match status" value="1"/>
</dbReference>
<dbReference type="GO" id="GO:0046856">
    <property type="term" value="P:phosphatidylinositol dephosphorylation"/>
    <property type="evidence" value="ECO:0007669"/>
    <property type="project" value="InterPro"/>
</dbReference>
<evidence type="ECO:0000259" key="2">
    <source>
        <dbReference type="SMART" id="SM00128"/>
    </source>
</evidence>